<dbReference type="AlphaFoldDB" id="A0A0B8Z745"/>
<protein>
    <submittedName>
        <fullName evidence="1">Uncharacterized protein</fullName>
    </submittedName>
</protein>
<proteinExistence type="predicted"/>
<dbReference type="Proteomes" id="UP000031338">
    <property type="component" value="Unassembled WGS sequence"/>
</dbReference>
<name>A0A0B8Z745_9SPHN</name>
<evidence type="ECO:0000313" key="2">
    <source>
        <dbReference type="Proteomes" id="UP000031338"/>
    </source>
</evidence>
<reference evidence="1 2" key="1">
    <citation type="submission" date="2014-10" db="EMBL/GenBank/DDBJ databases">
        <title>Draft genome sequence of Novosphingobium subterraneum DSM 12447.</title>
        <authorList>
            <person name="Gan H.M."/>
            <person name="Gan H.Y."/>
            <person name="Savka M.A."/>
        </authorList>
    </citation>
    <scope>NUCLEOTIDE SEQUENCE [LARGE SCALE GENOMIC DNA]</scope>
    <source>
        <strain evidence="1 2">DSM 12447</strain>
    </source>
</reference>
<dbReference type="PATRIC" id="fig|48936.3.peg.4415"/>
<dbReference type="EMBL" id="JRVC01000033">
    <property type="protein sequence ID" value="KHS42014.1"/>
    <property type="molecule type" value="Genomic_DNA"/>
</dbReference>
<dbReference type="STRING" id="48936.NJ75_04380"/>
<comment type="caution">
    <text evidence="1">The sequence shown here is derived from an EMBL/GenBank/DDBJ whole genome shotgun (WGS) entry which is preliminary data.</text>
</comment>
<accession>A0A0B8Z745</accession>
<organism evidence="1 2">
    <name type="scientific">Novosphingobium subterraneum</name>
    <dbReference type="NCBI Taxonomy" id="48936"/>
    <lineage>
        <taxon>Bacteria</taxon>
        <taxon>Pseudomonadati</taxon>
        <taxon>Pseudomonadota</taxon>
        <taxon>Alphaproteobacteria</taxon>
        <taxon>Sphingomonadales</taxon>
        <taxon>Sphingomonadaceae</taxon>
        <taxon>Novosphingobium</taxon>
    </lineage>
</organism>
<gene>
    <name evidence="1" type="ORF">NJ75_04380</name>
</gene>
<keyword evidence="2" id="KW-1185">Reference proteome</keyword>
<evidence type="ECO:0000313" key="1">
    <source>
        <dbReference type="EMBL" id="KHS42014.1"/>
    </source>
</evidence>
<sequence>MKTRRSAVFGARSVYDDGINSTVTFPPAATFTAGARVTAAFNSKLNLYGKAG</sequence>
<dbReference type="RefSeq" id="WP_156135925.1">
    <property type="nucleotide sequence ID" value="NZ_JRVC01000033.1"/>
</dbReference>